<dbReference type="AlphaFoldDB" id="A0A7S2Y3A8"/>
<proteinExistence type="predicted"/>
<dbReference type="EMBL" id="HBHR01018528">
    <property type="protein sequence ID" value="CAD9869847.1"/>
    <property type="molecule type" value="Transcribed_RNA"/>
</dbReference>
<feature type="transmembrane region" description="Helical" evidence="1">
    <location>
        <begin position="27"/>
        <end position="47"/>
    </location>
</feature>
<accession>A0A7S2Y3A8</accession>
<keyword evidence="1" id="KW-1133">Transmembrane helix</keyword>
<protein>
    <submittedName>
        <fullName evidence="2">Uncharacterized protein</fullName>
    </submittedName>
</protein>
<keyword evidence="1" id="KW-0472">Membrane</keyword>
<keyword evidence="1" id="KW-0812">Transmembrane</keyword>
<sequence length="243" mass="26566">MREDTALLEDDYDPDSIVLEDEGPSKILYILVILPLVVFAAVSGANISSILKSGKEAVAADSNLIDAHGEPCSGFDGSDKFECCTDASFPVLGGLDVVEFRKTAGATVATGLQQYSVEVDADDGGYNFWFINEENKNYFESNPAFFEPAFGAFDSSTYCALVDDEEADLQIDHMVDVSSWAVHDGKLYFFSGPEGLTKFHEDQDSYTSCRSLSGLGFSFGEPEPHTMKIFNTQCYIKPDLSLD</sequence>
<organism evidence="2">
    <name type="scientific">Fibrocapsa japonica</name>
    <dbReference type="NCBI Taxonomy" id="94617"/>
    <lineage>
        <taxon>Eukaryota</taxon>
        <taxon>Sar</taxon>
        <taxon>Stramenopiles</taxon>
        <taxon>Ochrophyta</taxon>
        <taxon>Raphidophyceae</taxon>
        <taxon>Chattonellales</taxon>
        <taxon>Chattonellaceae</taxon>
        <taxon>Fibrocapsa</taxon>
    </lineage>
</organism>
<gene>
    <name evidence="2" type="ORF">FJAP1339_LOCUS9324</name>
</gene>
<evidence type="ECO:0000256" key="1">
    <source>
        <dbReference type="SAM" id="Phobius"/>
    </source>
</evidence>
<name>A0A7S2Y3A8_9STRA</name>
<reference evidence="2" key="1">
    <citation type="submission" date="2021-01" db="EMBL/GenBank/DDBJ databases">
        <authorList>
            <person name="Corre E."/>
            <person name="Pelletier E."/>
            <person name="Niang G."/>
            <person name="Scheremetjew M."/>
            <person name="Finn R."/>
            <person name="Kale V."/>
            <person name="Holt S."/>
            <person name="Cochrane G."/>
            <person name="Meng A."/>
            <person name="Brown T."/>
            <person name="Cohen L."/>
        </authorList>
    </citation>
    <scope>NUCLEOTIDE SEQUENCE</scope>
    <source>
        <strain evidence="2">CCMP1661</strain>
    </source>
</reference>
<evidence type="ECO:0000313" key="2">
    <source>
        <dbReference type="EMBL" id="CAD9869847.1"/>
    </source>
</evidence>